<protein>
    <recommendedName>
        <fullName evidence="3">H(+)-transporting two-sector ATPase</fullName>
        <ecNumber evidence="3">7.1.2.2</ecNumber>
    </recommendedName>
    <alternativeName>
        <fullName evidence="16">ATP synthase F1 sector subunit beta</fullName>
    </alternativeName>
    <alternativeName>
        <fullName evidence="15">F-ATPase subunit beta</fullName>
    </alternativeName>
</protein>
<accession>A0A9J5ZI28</accession>
<keyword evidence="11" id="KW-0472">Membrane</keyword>
<sequence length="217" mass="23469">SILLLLVLGFPRLKKKPGACRPNHRSDTRCSLSPGQDAKYYNALVVQGRDSVDQPINMACEVHQLLGNSRVRVVAISATDGLPRGMAVIDTGAPITHGGVSIFGGVGECTREGNDLYMEMKSGVINKENIAESKVALVYGQMNEPPGARMRVGFEVSALLGRMPFVVGYQSTLSTEMGSLQERITSTKDGSITSIQAVYVPADDLTDPRPRYLHLHI</sequence>
<evidence type="ECO:0000259" key="19">
    <source>
        <dbReference type="Pfam" id="PF02874"/>
    </source>
</evidence>
<keyword evidence="6" id="KW-0547">Nucleotide-binding</keyword>
<keyword evidence="5" id="KW-0934">Plastid</keyword>
<dbReference type="Gene3D" id="2.40.10.170">
    <property type="match status" value="1"/>
</dbReference>
<evidence type="ECO:0000256" key="4">
    <source>
        <dbReference type="ARBA" id="ARBA00022448"/>
    </source>
</evidence>
<keyword evidence="8" id="KW-0067">ATP-binding</keyword>
<dbReference type="EC" id="7.1.2.2" evidence="3"/>
<dbReference type="Gene3D" id="3.40.50.300">
    <property type="entry name" value="P-loop containing nucleotide triphosphate hydrolases"/>
    <property type="match status" value="1"/>
</dbReference>
<dbReference type="AlphaFoldDB" id="A0A9J5ZI28"/>
<comment type="catalytic activity">
    <reaction evidence="17">
        <text>ATP + H2O + 4 H(+)(in) = ADP + phosphate + 5 H(+)(out)</text>
        <dbReference type="Rhea" id="RHEA:57720"/>
        <dbReference type="ChEBI" id="CHEBI:15377"/>
        <dbReference type="ChEBI" id="CHEBI:15378"/>
        <dbReference type="ChEBI" id="CHEBI:30616"/>
        <dbReference type="ChEBI" id="CHEBI:43474"/>
        <dbReference type="ChEBI" id="CHEBI:456216"/>
        <dbReference type="EC" id="7.1.2.2"/>
    </reaction>
</comment>
<proteinExistence type="inferred from homology"/>
<evidence type="ECO:0000256" key="12">
    <source>
        <dbReference type="ARBA" id="ARBA00023196"/>
    </source>
</evidence>
<dbReference type="GO" id="GO:0045259">
    <property type="term" value="C:proton-transporting ATP synthase complex"/>
    <property type="evidence" value="ECO:0007669"/>
    <property type="project" value="UniProtKB-KW"/>
</dbReference>
<keyword evidence="21" id="KW-1185">Reference proteome</keyword>
<evidence type="ECO:0000256" key="7">
    <source>
        <dbReference type="ARBA" id="ARBA00022781"/>
    </source>
</evidence>
<name>A0A9J5ZI28_SOLCO</name>
<dbReference type="Pfam" id="PF02874">
    <property type="entry name" value="ATP-synt_ab_N"/>
    <property type="match status" value="1"/>
</dbReference>
<reference evidence="20 21" key="1">
    <citation type="submission" date="2020-09" db="EMBL/GenBank/DDBJ databases">
        <title>De no assembly of potato wild relative species, Solanum commersonii.</title>
        <authorList>
            <person name="Cho K."/>
        </authorList>
    </citation>
    <scope>NUCLEOTIDE SEQUENCE [LARGE SCALE GENOMIC DNA]</scope>
    <source>
        <strain evidence="20">LZ3.2</strain>
        <tissue evidence="20">Leaf</tissue>
    </source>
</reference>
<dbReference type="EMBL" id="JACXVP010000004">
    <property type="protein sequence ID" value="KAG5610470.1"/>
    <property type="molecule type" value="Genomic_DNA"/>
</dbReference>
<evidence type="ECO:0000313" key="21">
    <source>
        <dbReference type="Proteomes" id="UP000824120"/>
    </source>
</evidence>
<evidence type="ECO:0000256" key="3">
    <source>
        <dbReference type="ARBA" id="ARBA00012473"/>
    </source>
</evidence>
<dbReference type="PANTHER" id="PTHR15184:SF71">
    <property type="entry name" value="ATP SYNTHASE SUBUNIT BETA, MITOCHONDRIAL"/>
    <property type="match status" value="1"/>
</dbReference>
<evidence type="ECO:0000256" key="11">
    <source>
        <dbReference type="ARBA" id="ARBA00023136"/>
    </source>
</evidence>
<feature type="domain" description="ATPase F1/V1/A1 complex alpha/beta subunit N-terminal" evidence="19">
    <location>
        <begin position="38"/>
        <end position="92"/>
    </location>
</feature>
<evidence type="ECO:0000313" key="20">
    <source>
        <dbReference type="EMBL" id="KAG5610470.1"/>
    </source>
</evidence>
<dbReference type="Proteomes" id="UP000824120">
    <property type="component" value="Chromosome 4"/>
</dbReference>
<dbReference type="PANTHER" id="PTHR15184">
    <property type="entry name" value="ATP SYNTHASE"/>
    <property type="match status" value="1"/>
</dbReference>
<evidence type="ECO:0000256" key="2">
    <source>
        <dbReference type="ARBA" id="ARBA00008936"/>
    </source>
</evidence>
<evidence type="ECO:0000256" key="9">
    <source>
        <dbReference type="ARBA" id="ARBA00022967"/>
    </source>
</evidence>
<dbReference type="InterPro" id="IPR004100">
    <property type="entry name" value="ATPase_F1/V1/A1_a/bsu_N"/>
</dbReference>
<comment type="caution">
    <text evidence="20">The sequence shown here is derived from an EMBL/GenBank/DDBJ whole genome shotgun (WGS) entry which is preliminary data.</text>
</comment>
<evidence type="ECO:0000256" key="5">
    <source>
        <dbReference type="ARBA" id="ARBA00022640"/>
    </source>
</evidence>
<comment type="function">
    <text evidence="14">Produces ATP from ADP in the presence of a proton gradient across the membrane. The catalytic sites are hosted primarily by the beta subunits.</text>
</comment>
<keyword evidence="12" id="KW-0139">CF(1)</keyword>
<keyword evidence="4" id="KW-0813">Transport</keyword>
<keyword evidence="7" id="KW-0375">Hydrogen ion transport</keyword>
<feature type="domain" description="ATPase F1/V1/A1 complex alpha/beta subunit nucleotide-binding" evidence="18">
    <location>
        <begin position="155"/>
        <end position="211"/>
    </location>
</feature>
<comment type="similarity">
    <text evidence="2">Belongs to the ATPase alpha/beta chains family.</text>
</comment>
<evidence type="ECO:0000256" key="1">
    <source>
        <dbReference type="ARBA" id="ARBA00004370"/>
    </source>
</evidence>
<evidence type="ECO:0000259" key="18">
    <source>
        <dbReference type="Pfam" id="PF00006"/>
    </source>
</evidence>
<dbReference type="Pfam" id="PF00006">
    <property type="entry name" value="ATP-synt_ab"/>
    <property type="match status" value="1"/>
</dbReference>
<dbReference type="SUPFAM" id="SSF50615">
    <property type="entry name" value="N-terminal domain of alpha and beta subunits of F1 ATP synthase"/>
    <property type="match status" value="1"/>
</dbReference>
<dbReference type="Gene3D" id="3.40.50.12240">
    <property type="match status" value="1"/>
</dbReference>
<dbReference type="GO" id="GO:0046933">
    <property type="term" value="F:proton-transporting ATP synthase activity, rotational mechanism"/>
    <property type="evidence" value="ECO:0007669"/>
    <property type="project" value="TreeGrafter"/>
</dbReference>
<evidence type="ECO:0000256" key="14">
    <source>
        <dbReference type="ARBA" id="ARBA00037290"/>
    </source>
</evidence>
<dbReference type="InterPro" id="IPR050053">
    <property type="entry name" value="ATPase_alpha/beta_chains"/>
</dbReference>
<evidence type="ECO:0000256" key="16">
    <source>
        <dbReference type="ARBA" id="ARBA00042742"/>
    </source>
</evidence>
<evidence type="ECO:0000256" key="17">
    <source>
        <dbReference type="ARBA" id="ARBA00048383"/>
    </source>
</evidence>
<keyword evidence="9" id="KW-1278">Translocase</keyword>
<evidence type="ECO:0000256" key="8">
    <source>
        <dbReference type="ARBA" id="ARBA00022840"/>
    </source>
</evidence>
<keyword evidence="13" id="KW-0066">ATP synthesis</keyword>
<organism evidence="20 21">
    <name type="scientific">Solanum commersonii</name>
    <name type="common">Commerson's wild potato</name>
    <name type="synonym">Commerson's nightshade</name>
    <dbReference type="NCBI Taxonomy" id="4109"/>
    <lineage>
        <taxon>Eukaryota</taxon>
        <taxon>Viridiplantae</taxon>
        <taxon>Streptophyta</taxon>
        <taxon>Embryophyta</taxon>
        <taxon>Tracheophyta</taxon>
        <taxon>Spermatophyta</taxon>
        <taxon>Magnoliopsida</taxon>
        <taxon>eudicotyledons</taxon>
        <taxon>Gunneridae</taxon>
        <taxon>Pentapetalae</taxon>
        <taxon>asterids</taxon>
        <taxon>lamiids</taxon>
        <taxon>Solanales</taxon>
        <taxon>Solanaceae</taxon>
        <taxon>Solanoideae</taxon>
        <taxon>Solaneae</taxon>
        <taxon>Solanum</taxon>
    </lineage>
</organism>
<dbReference type="GO" id="GO:0005524">
    <property type="term" value="F:ATP binding"/>
    <property type="evidence" value="ECO:0007669"/>
    <property type="project" value="UniProtKB-KW"/>
</dbReference>
<keyword evidence="10" id="KW-0406">Ion transport</keyword>
<gene>
    <name evidence="20" type="ORF">H5410_021751</name>
</gene>
<dbReference type="GO" id="GO:0042776">
    <property type="term" value="P:proton motive force-driven mitochondrial ATP synthesis"/>
    <property type="evidence" value="ECO:0007669"/>
    <property type="project" value="TreeGrafter"/>
</dbReference>
<dbReference type="InterPro" id="IPR027417">
    <property type="entry name" value="P-loop_NTPase"/>
</dbReference>
<dbReference type="OrthoDB" id="149879at2759"/>
<evidence type="ECO:0000256" key="6">
    <source>
        <dbReference type="ARBA" id="ARBA00022741"/>
    </source>
</evidence>
<evidence type="ECO:0000256" key="15">
    <source>
        <dbReference type="ARBA" id="ARBA00042624"/>
    </source>
</evidence>
<comment type="subcellular location">
    <subcellularLocation>
        <location evidence="1">Membrane</location>
    </subcellularLocation>
</comment>
<dbReference type="InterPro" id="IPR036121">
    <property type="entry name" value="ATPase_F1/V1/A1_a/bsu_N_sf"/>
</dbReference>
<evidence type="ECO:0000256" key="13">
    <source>
        <dbReference type="ARBA" id="ARBA00023310"/>
    </source>
</evidence>
<dbReference type="SUPFAM" id="SSF52540">
    <property type="entry name" value="P-loop containing nucleoside triphosphate hydrolases"/>
    <property type="match status" value="1"/>
</dbReference>
<evidence type="ECO:0000256" key="10">
    <source>
        <dbReference type="ARBA" id="ARBA00023065"/>
    </source>
</evidence>
<dbReference type="GO" id="GO:0005739">
    <property type="term" value="C:mitochondrion"/>
    <property type="evidence" value="ECO:0007669"/>
    <property type="project" value="GOC"/>
</dbReference>
<dbReference type="InterPro" id="IPR000194">
    <property type="entry name" value="ATPase_F1/V1/A1_a/bsu_nucl-bd"/>
</dbReference>
<feature type="non-terminal residue" evidence="20">
    <location>
        <position position="217"/>
    </location>
</feature>